<protein>
    <submittedName>
        <fullName evidence="2">Magnesium transporter</fullName>
    </submittedName>
</protein>
<dbReference type="Proteomes" id="UP001310248">
    <property type="component" value="Unassembled WGS sequence"/>
</dbReference>
<keyword evidence="1" id="KW-0812">Transmembrane</keyword>
<evidence type="ECO:0000256" key="1">
    <source>
        <dbReference type="SAM" id="Phobius"/>
    </source>
</evidence>
<organism evidence="2 3">
    <name type="scientific">Agarivorans aestuarii</name>
    <dbReference type="NCBI Taxonomy" id="1563703"/>
    <lineage>
        <taxon>Bacteria</taxon>
        <taxon>Pseudomonadati</taxon>
        <taxon>Pseudomonadota</taxon>
        <taxon>Gammaproteobacteria</taxon>
        <taxon>Alteromonadales</taxon>
        <taxon>Alteromonadaceae</taxon>
        <taxon>Agarivorans</taxon>
    </lineage>
</organism>
<dbReference type="EMBL" id="JAYDYW010000004">
    <property type="protein sequence ID" value="MEE1672623.1"/>
    <property type="molecule type" value="Genomic_DNA"/>
</dbReference>
<keyword evidence="1" id="KW-0472">Membrane</keyword>
<keyword evidence="3" id="KW-1185">Reference proteome</keyword>
<feature type="transmembrane region" description="Helical" evidence="1">
    <location>
        <begin position="68"/>
        <end position="88"/>
    </location>
</feature>
<sequence>MRLLRSIFSKIGIILMVLIKFVCFMAVMLGGAYVLAPMGTINSKDIDMGMYRSSPNDTMMMLLNSEYFSGYLFAVTIALAIFVVFLLWQLHEVAVHKAHEKKSAHIQLVFALSLCGLFLHKAWWVLAIIIAFANWAHIGASISKVISDGRQKVSSSLRTTETPEA</sequence>
<feature type="transmembrane region" description="Helical" evidence="1">
    <location>
        <begin position="108"/>
        <end position="133"/>
    </location>
</feature>
<reference evidence="3" key="1">
    <citation type="submission" date="2023-07" db="EMBL/GenBank/DDBJ databases">
        <title>Draft genome sequence of Agarivorans aestuarii strain ZMCS4, a CAZymes producing bacteria isolated from the marine brown algae Clodostephus spongiosus.</title>
        <authorList>
            <person name="Lorente B."/>
            <person name="Cabral C."/>
            <person name="Frias J."/>
            <person name="Faria J."/>
            <person name="Toubarro D."/>
        </authorList>
    </citation>
    <scope>NUCLEOTIDE SEQUENCE [LARGE SCALE GENOMIC DNA]</scope>
    <source>
        <strain evidence="3">ZMCS4</strain>
    </source>
</reference>
<proteinExistence type="predicted"/>
<feature type="transmembrane region" description="Helical" evidence="1">
    <location>
        <begin position="12"/>
        <end position="36"/>
    </location>
</feature>
<comment type="caution">
    <text evidence="2">The sequence shown here is derived from an EMBL/GenBank/DDBJ whole genome shotgun (WGS) entry which is preliminary data.</text>
</comment>
<accession>A0ABU7FZW6</accession>
<dbReference type="RefSeq" id="WP_163131294.1">
    <property type="nucleotide sequence ID" value="NZ_JAYDYW010000004.1"/>
</dbReference>
<name>A0ABU7FZW6_9ALTE</name>
<evidence type="ECO:0000313" key="2">
    <source>
        <dbReference type="EMBL" id="MEE1672623.1"/>
    </source>
</evidence>
<evidence type="ECO:0000313" key="3">
    <source>
        <dbReference type="Proteomes" id="UP001310248"/>
    </source>
</evidence>
<gene>
    <name evidence="2" type="ORF">SNR37_002026</name>
</gene>
<keyword evidence="1" id="KW-1133">Transmembrane helix</keyword>